<keyword evidence="1" id="KW-1133">Transmembrane helix</keyword>
<keyword evidence="3" id="KW-1185">Reference proteome</keyword>
<organism evidence="2 3">
    <name type="scientific">Parnassius mnemosyne</name>
    <name type="common">clouded apollo</name>
    <dbReference type="NCBI Taxonomy" id="213953"/>
    <lineage>
        <taxon>Eukaryota</taxon>
        <taxon>Metazoa</taxon>
        <taxon>Ecdysozoa</taxon>
        <taxon>Arthropoda</taxon>
        <taxon>Hexapoda</taxon>
        <taxon>Insecta</taxon>
        <taxon>Pterygota</taxon>
        <taxon>Neoptera</taxon>
        <taxon>Endopterygota</taxon>
        <taxon>Lepidoptera</taxon>
        <taxon>Glossata</taxon>
        <taxon>Ditrysia</taxon>
        <taxon>Papilionoidea</taxon>
        <taxon>Papilionidae</taxon>
        <taxon>Parnassiinae</taxon>
        <taxon>Parnassini</taxon>
        <taxon>Parnassius</taxon>
        <taxon>Driopa</taxon>
    </lineage>
</organism>
<accession>A0AAV1KMQ0</accession>
<keyword evidence="1" id="KW-0812">Transmembrane</keyword>
<gene>
    <name evidence="2" type="ORF">PARMNEM_LOCUS4472</name>
</gene>
<dbReference type="Proteomes" id="UP001314205">
    <property type="component" value="Unassembled WGS sequence"/>
</dbReference>
<comment type="caution">
    <text evidence="2">The sequence shown here is derived from an EMBL/GenBank/DDBJ whole genome shotgun (WGS) entry which is preliminary data.</text>
</comment>
<protein>
    <submittedName>
        <fullName evidence="2">Uncharacterized protein</fullName>
    </submittedName>
</protein>
<proteinExistence type="predicted"/>
<evidence type="ECO:0000256" key="1">
    <source>
        <dbReference type="SAM" id="Phobius"/>
    </source>
</evidence>
<evidence type="ECO:0000313" key="3">
    <source>
        <dbReference type="Proteomes" id="UP001314205"/>
    </source>
</evidence>
<dbReference type="AlphaFoldDB" id="A0AAV1KMQ0"/>
<sequence>MELPESNNRVRRLIQYCRRKIKEKIHSNKTKIKWNWPELHLYCGICDLKTGLYIRCIFSVKKPRILKYVLYINTFNWIFDVFVSALGAAVAEIMSKTVVVISVLFEGYNLIAISSQYKQLRGKSRLILNENNTDYNFETATSTSPATTTNSSEQTLDLPVERPQYTTQPPLQIQPYCQTCSCRVKSVFTRNMGTANTSGVESNPAAPFTVNQLVPGESTVFENVQCVNTSVVVDFQRLSRPTTLDLLPAYEEKKVDLTDDPVIYDQNQLQISGSSVIENSKENEST</sequence>
<name>A0AAV1KMQ0_9NEOP</name>
<reference evidence="2 3" key="1">
    <citation type="submission" date="2023-11" db="EMBL/GenBank/DDBJ databases">
        <authorList>
            <person name="Hedman E."/>
            <person name="Englund M."/>
            <person name="Stromberg M."/>
            <person name="Nyberg Akerstrom W."/>
            <person name="Nylinder S."/>
            <person name="Jareborg N."/>
            <person name="Kallberg Y."/>
            <person name="Kronander E."/>
        </authorList>
    </citation>
    <scope>NUCLEOTIDE SEQUENCE [LARGE SCALE GENOMIC DNA]</scope>
</reference>
<dbReference type="EMBL" id="CAVLGL010000046">
    <property type="protein sequence ID" value="CAK1583021.1"/>
    <property type="molecule type" value="Genomic_DNA"/>
</dbReference>
<feature type="transmembrane region" description="Helical" evidence="1">
    <location>
        <begin position="68"/>
        <end position="91"/>
    </location>
</feature>
<evidence type="ECO:0000313" key="2">
    <source>
        <dbReference type="EMBL" id="CAK1583021.1"/>
    </source>
</evidence>
<keyword evidence="1" id="KW-0472">Membrane</keyword>